<protein>
    <recommendedName>
        <fullName evidence="7">BZIP domain-containing protein</fullName>
    </recommendedName>
</protein>
<keyword evidence="5" id="KW-0175">Coiled coil</keyword>
<dbReference type="AlphaFoldDB" id="A0A8J5VMN8"/>
<dbReference type="EMBL" id="JAAALK010000289">
    <property type="protein sequence ID" value="KAG8050404.1"/>
    <property type="molecule type" value="Genomic_DNA"/>
</dbReference>
<evidence type="ECO:0000256" key="3">
    <source>
        <dbReference type="ARBA" id="ARBA00023125"/>
    </source>
</evidence>
<evidence type="ECO:0000259" key="7">
    <source>
        <dbReference type="PROSITE" id="PS50217"/>
    </source>
</evidence>
<dbReference type="GO" id="GO:0009738">
    <property type="term" value="P:abscisic acid-activated signaling pathway"/>
    <property type="evidence" value="ECO:0007669"/>
    <property type="project" value="UniProtKB-KW"/>
</dbReference>
<evidence type="ECO:0000313" key="8">
    <source>
        <dbReference type="EMBL" id="KAG8050404.1"/>
    </source>
</evidence>
<keyword evidence="3" id="KW-0238">DNA-binding</keyword>
<accession>A0A8J5VMN8</accession>
<organism evidence="8 9">
    <name type="scientific">Zizania palustris</name>
    <name type="common">Northern wild rice</name>
    <dbReference type="NCBI Taxonomy" id="103762"/>
    <lineage>
        <taxon>Eukaryota</taxon>
        <taxon>Viridiplantae</taxon>
        <taxon>Streptophyta</taxon>
        <taxon>Embryophyta</taxon>
        <taxon>Tracheophyta</taxon>
        <taxon>Spermatophyta</taxon>
        <taxon>Magnoliopsida</taxon>
        <taxon>Liliopsida</taxon>
        <taxon>Poales</taxon>
        <taxon>Poaceae</taxon>
        <taxon>BOP clade</taxon>
        <taxon>Oryzoideae</taxon>
        <taxon>Oryzeae</taxon>
        <taxon>Zizaniinae</taxon>
        <taxon>Zizania</taxon>
    </lineage>
</organism>
<comment type="subcellular location">
    <subcellularLocation>
        <location evidence="1">Nucleus</location>
    </subcellularLocation>
</comment>
<dbReference type="GO" id="GO:0045893">
    <property type="term" value="P:positive regulation of DNA-templated transcription"/>
    <property type="evidence" value="ECO:0007669"/>
    <property type="project" value="InterPro"/>
</dbReference>
<dbReference type="PROSITE" id="PS00036">
    <property type="entry name" value="BZIP_BASIC"/>
    <property type="match status" value="1"/>
</dbReference>
<feature type="domain" description="BZIP" evidence="7">
    <location>
        <begin position="117"/>
        <end position="166"/>
    </location>
</feature>
<dbReference type="InterPro" id="IPR043452">
    <property type="entry name" value="BZIP46-like"/>
</dbReference>
<name>A0A8J5VMN8_ZIZPA</name>
<dbReference type="CDD" id="cd14707">
    <property type="entry name" value="bZIP_plant_BZIP46"/>
    <property type="match status" value="1"/>
</dbReference>
<feature type="region of interest" description="Disordered" evidence="6">
    <location>
        <begin position="1"/>
        <end position="32"/>
    </location>
</feature>
<dbReference type="GO" id="GO:0003700">
    <property type="term" value="F:DNA-binding transcription factor activity"/>
    <property type="evidence" value="ECO:0007669"/>
    <property type="project" value="InterPro"/>
</dbReference>
<keyword evidence="4" id="KW-0539">Nucleus</keyword>
<evidence type="ECO:0000256" key="4">
    <source>
        <dbReference type="ARBA" id="ARBA00023242"/>
    </source>
</evidence>
<sequence>MAMEDDEDIWANTTSRSASSPPPPAGEASSRSRSFISTALSLNSTRIDLLSSAFGATSPSHSTSNRNGGGDTAPSPAPFFSAFSNHLLAPPAPLDDGAIPVSARPFQHGVCAAPAIGDHRKKRMIKNRESAARSRARKQARVNSLEREVEQLEQENVELRVKYEQVVVDRSAPSFIDREANYSLLTNRSSLCSLLVRITGS</sequence>
<dbReference type="Proteomes" id="UP000729402">
    <property type="component" value="Unassembled WGS sequence"/>
</dbReference>
<evidence type="ECO:0000256" key="5">
    <source>
        <dbReference type="SAM" id="Coils"/>
    </source>
</evidence>
<keyword evidence="2" id="KW-0938">Abscisic acid signaling pathway</keyword>
<proteinExistence type="predicted"/>
<dbReference type="InterPro" id="IPR004827">
    <property type="entry name" value="bZIP"/>
</dbReference>
<dbReference type="GO" id="GO:0003677">
    <property type="term" value="F:DNA binding"/>
    <property type="evidence" value="ECO:0007669"/>
    <property type="project" value="UniProtKB-KW"/>
</dbReference>
<dbReference type="PANTHER" id="PTHR22952">
    <property type="entry name" value="CAMP-RESPONSE ELEMENT BINDING PROTEIN-RELATED"/>
    <property type="match status" value="1"/>
</dbReference>
<reference evidence="8" key="2">
    <citation type="submission" date="2021-02" db="EMBL/GenBank/DDBJ databases">
        <authorList>
            <person name="Kimball J.A."/>
            <person name="Haas M.W."/>
            <person name="Macchietto M."/>
            <person name="Kono T."/>
            <person name="Duquette J."/>
            <person name="Shao M."/>
        </authorList>
    </citation>
    <scope>NUCLEOTIDE SEQUENCE</scope>
    <source>
        <tissue evidence="8">Fresh leaf tissue</tissue>
    </source>
</reference>
<keyword evidence="9" id="KW-1185">Reference proteome</keyword>
<evidence type="ECO:0000256" key="6">
    <source>
        <dbReference type="SAM" id="MobiDB-lite"/>
    </source>
</evidence>
<dbReference type="Pfam" id="PF00170">
    <property type="entry name" value="bZIP_1"/>
    <property type="match status" value="1"/>
</dbReference>
<feature type="region of interest" description="Disordered" evidence="6">
    <location>
        <begin position="54"/>
        <end position="77"/>
    </location>
</feature>
<evidence type="ECO:0000256" key="1">
    <source>
        <dbReference type="ARBA" id="ARBA00004123"/>
    </source>
</evidence>
<reference evidence="8" key="1">
    <citation type="journal article" date="2021" name="bioRxiv">
        <title>Whole Genome Assembly and Annotation of Northern Wild Rice, Zizania palustris L., Supports a Whole Genome Duplication in the Zizania Genus.</title>
        <authorList>
            <person name="Haas M."/>
            <person name="Kono T."/>
            <person name="Macchietto M."/>
            <person name="Millas R."/>
            <person name="McGilp L."/>
            <person name="Shao M."/>
            <person name="Duquette J."/>
            <person name="Hirsch C.N."/>
            <person name="Kimball J."/>
        </authorList>
    </citation>
    <scope>NUCLEOTIDE SEQUENCE</scope>
    <source>
        <tissue evidence="8">Fresh leaf tissue</tissue>
    </source>
</reference>
<dbReference type="GO" id="GO:0005634">
    <property type="term" value="C:nucleus"/>
    <property type="evidence" value="ECO:0007669"/>
    <property type="project" value="UniProtKB-SubCell"/>
</dbReference>
<evidence type="ECO:0000313" key="9">
    <source>
        <dbReference type="Proteomes" id="UP000729402"/>
    </source>
</evidence>
<dbReference type="SMART" id="SM00338">
    <property type="entry name" value="BRLZ"/>
    <property type="match status" value="1"/>
</dbReference>
<feature type="compositionally biased region" description="Polar residues" evidence="6">
    <location>
        <begin position="54"/>
        <end position="66"/>
    </location>
</feature>
<evidence type="ECO:0000256" key="2">
    <source>
        <dbReference type="ARBA" id="ARBA00022682"/>
    </source>
</evidence>
<dbReference type="OrthoDB" id="644067at2759"/>
<gene>
    <name evidence="8" type="ORF">GUJ93_ZPchr0009g1217</name>
</gene>
<comment type="caution">
    <text evidence="8">The sequence shown here is derived from an EMBL/GenBank/DDBJ whole genome shotgun (WGS) entry which is preliminary data.</text>
</comment>
<dbReference type="PANTHER" id="PTHR22952:SF355">
    <property type="entry name" value="OS09G0540800 PROTEIN"/>
    <property type="match status" value="1"/>
</dbReference>
<dbReference type="PROSITE" id="PS50217">
    <property type="entry name" value="BZIP"/>
    <property type="match status" value="1"/>
</dbReference>
<feature type="coiled-coil region" evidence="5">
    <location>
        <begin position="128"/>
        <end position="169"/>
    </location>
</feature>